<feature type="compositionally biased region" description="Pro residues" evidence="1">
    <location>
        <begin position="80"/>
        <end position="89"/>
    </location>
</feature>
<reference evidence="2 3" key="1">
    <citation type="submission" date="2024-06" db="EMBL/GenBank/DDBJ databases">
        <authorList>
            <person name="Pan Q."/>
            <person name="Wen M."/>
            <person name="Jouanno E."/>
            <person name="Zahm M."/>
            <person name="Klopp C."/>
            <person name="Cabau C."/>
            <person name="Louis A."/>
            <person name="Berthelot C."/>
            <person name="Parey E."/>
            <person name="Roest Crollius H."/>
            <person name="Montfort J."/>
            <person name="Robinson-Rechavi M."/>
            <person name="Bouchez O."/>
            <person name="Lampietro C."/>
            <person name="Lopez Roques C."/>
            <person name="Donnadieu C."/>
            <person name="Postlethwait J."/>
            <person name="Bobe J."/>
            <person name="Verreycken H."/>
            <person name="Guiguen Y."/>
        </authorList>
    </citation>
    <scope>NUCLEOTIDE SEQUENCE [LARGE SCALE GENOMIC DNA]</scope>
    <source>
        <strain evidence="2">Up_M1</strain>
        <tissue evidence="2">Testis</tissue>
    </source>
</reference>
<proteinExistence type="predicted"/>
<feature type="region of interest" description="Disordered" evidence="1">
    <location>
        <begin position="55"/>
        <end position="89"/>
    </location>
</feature>
<name>A0ABD0XAQ0_UMBPY</name>
<gene>
    <name evidence="2" type="ORF">UPYG_G00135890</name>
</gene>
<accession>A0ABD0XAQ0</accession>
<comment type="caution">
    <text evidence="2">The sequence shown here is derived from an EMBL/GenBank/DDBJ whole genome shotgun (WGS) entry which is preliminary data.</text>
</comment>
<keyword evidence="3" id="KW-1185">Reference proteome</keyword>
<evidence type="ECO:0000313" key="2">
    <source>
        <dbReference type="EMBL" id="KAL0984012.1"/>
    </source>
</evidence>
<dbReference type="AlphaFoldDB" id="A0ABD0XAQ0"/>
<evidence type="ECO:0000256" key="1">
    <source>
        <dbReference type="SAM" id="MobiDB-lite"/>
    </source>
</evidence>
<organism evidence="2 3">
    <name type="scientific">Umbra pygmaea</name>
    <name type="common">Eastern mudminnow</name>
    <dbReference type="NCBI Taxonomy" id="75934"/>
    <lineage>
        <taxon>Eukaryota</taxon>
        <taxon>Metazoa</taxon>
        <taxon>Chordata</taxon>
        <taxon>Craniata</taxon>
        <taxon>Vertebrata</taxon>
        <taxon>Euteleostomi</taxon>
        <taxon>Actinopterygii</taxon>
        <taxon>Neopterygii</taxon>
        <taxon>Teleostei</taxon>
        <taxon>Protacanthopterygii</taxon>
        <taxon>Esociformes</taxon>
        <taxon>Umbridae</taxon>
        <taxon>Umbra</taxon>
    </lineage>
</organism>
<sequence>MERPNKSLATRKVFGSGPDGMTFAHVMRVYQLLHSHNLQNHDVVRLQDTSGQIGAILSLSPPGRTPDPLRGNRHHWMPAAPFPTHPVLP</sequence>
<evidence type="ECO:0000313" key="3">
    <source>
        <dbReference type="Proteomes" id="UP001557470"/>
    </source>
</evidence>
<dbReference type="Proteomes" id="UP001557470">
    <property type="component" value="Unassembled WGS sequence"/>
</dbReference>
<protein>
    <submittedName>
        <fullName evidence="2">Uncharacterized protein</fullName>
    </submittedName>
</protein>
<dbReference type="EMBL" id="JAGEUA010000004">
    <property type="protein sequence ID" value="KAL0984012.1"/>
    <property type="molecule type" value="Genomic_DNA"/>
</dbReference>